<dbReference type="AlphaFoldDB" id="A0A7S2N9I5"/>
<dbReference type="EMBL" id="HBGU01067341">
    <property type="protein sequence ID" value="CAD9527418.1"/>
    <property type="molecule type" value="Transcribed_RNA"/>
</dbReference>
<organism evidence="1">
    <name type="scientific">Haptolina brevifila</name>
    <dbReference type="NCBI Taxonomy" id="156173"/>
    <lineage>
        <taxon>Eukaryota</taxon>
        <taxon>Haptista</taxon>
        <taxon>Haptophyta</taxon>
        <taxon>Prymnesiophyceae</taxon>
        <taxon>Prymnesiales</taxon>
        <taxon>Prymnesiaceae</taxon>
        <taxon>Haptolina</taxon>
    </lineage>
</organism>
<sequence length="127" mass="13426">MKLTAAAAAAQALPLRTGAFDAACTATPLPAGDVILLSDLFVTNTLARIFAGRVAEALSAGKCILVVDPGRSSRASFLDELERHDVRHNGFQRPDKCLTKDAGFLSPSAGRLWLLDTDEGAPISYDI</sequence>
<reference evidence="1" key="1">
    <citation type="submission" date="2021-01" db="EMBL/GenBank/DDBJ databases">
        <authorList>
            <person name="Corre E."/>
            <person name="Pelletier E."/>
            <person name="Niang G."/>
            <person name="Scheremetjew M."/>
            <person name="Finn R."/>
            <person name="Kale V."/>
            <person name="Holt S."/>
            <person name="Cochrane G."/>
            <person name="Meng A."/>
            <person name="Brown T."/>
            <person name="Cohen L."/>
        </authorList>
    </citation>
    <scope>NUCLEOTIDE SEQUENCE</scope>
    <source>
        <strain evidence="1">UTEX LB 985</strain>
    </source>
</reference>
<evidence type="ECO:0000313" key="1">
    <source>
        <dbReference type="EMBL" id="CAD9527418.1"/>
    </source>
</evidence>
<proteinExistence type="predicted"/>
<protein>
    <submittedName>
        <fullName evidence="1">Uncharacterized protein</fullName>
    </submittedName>
</protein>
<name>A0A7S2N9I5_9EUKA</name>
<gene>
    <name evidence="1" type="ORF">CBRE1094_LOCUS36708</name>
</gene>
<accession>A0A7S2N9I5</accession>